<reference evidence="13 14" key="1">
    <citation type="submission" date="2023-11" db="EMBL/GenBank/DDBJ databases">
        <authorList>
            <person name="Okamura Y."/>
        </authorList>
    </citation>
    <scope>NUCLEOTIDE SEQUENCE [LARGE SCALE GENOMIC DNA]</scope>
</reference>
<dbReference type="InterPro" id="IPR039433">
    <property type="entry name" value="Mff-like_dom"/>
</dbReference>
<keyword evidence="10" id="KW-0576">Peroxisome</keyword>
<evidence type="ECO:0000256" key="7">
    <source>
        <dbReference type="ARBA" id="ARBA00023054"/>
    </source>
</evidence>
<keyword evidence="7" id="KW-0175">Coiled coil</keyword>
<evidence type="ECO:0000256" key="9">
    <source>
        <dbReference type="ARBA" id="ARBA00023136"/>
    </source>
</evidence>
<evidence type="ECO:0000256" key="2">
    <source>
        <dbReference type="ARBA" id="ARBA00004275"/>
    </source>
</evidence>
<dbReference type="PANTHER" id="PTHR16501:SF6">
    <property type="entry name" value="TRANSPORT AND GOLGI ORGANIZATION PROTEIN 11"/>
    <property type="match status" value="1"/>
</dbReference>
<evidence type="ECO:0000259" key="12">
    <source>
        <dbReference type="Pfam" id="PF05644"/>
    </source>
</evidence>
<keyword evidence="8" id="KW-0496">Mitochondrion</keyword>
<dbReference type="Proteomes" id="UP001497472">
    <property type="component" value="Unassembled WGS sequence"/>
</dbReference>
<protein>
    <recommendedName>
        <fullName evidence="12">Mff-like domain-containing protein</fullName>
    </recommendedName>
</protein>
<evidence type="ECO:0000256" key="5">
    <source>
        <dbReference type="ARBA" id="ARBA00022787"/>
    </source>
</evidence>
<gene>
    <name evidence="13" type="ORF">LNINA_LOCUS7834</name>
</gene>
<evidence type="ECO:0000256" key="6">
    <source>
        <dbReference type="ARBA" id="ARBA00022989"/>
    </source>
</evidence>
<keyword evidence="9 11" id="KW-0472">Membrane</keyword>
<dbReference type="GO" id="GO:0005741">
    <property type="term" value="C:mitochondrial outer membrane"/>
    <property type="evidence" value="ECO:0007669"/>
    <property type="project" value="UniProtKB-SubCell"/>
</dbReference>
<comment type="subcellular location">
    <subcellularLocation>
        <location evidence="1">Mitochondrion outer membrane</location>
        <topology evidence="1">Single-pass type IV membrane protein</topology>
    </subcellularLocation>
    <subcellularLocation>
        <location evidence="2">Peroxisome</location>
    </subcellularLocation>
</comment>
<keyword evidence="4 11" id="KW-0812">Transmembrane</keyword>
<accession>A0AAV1JGM0</accession>
<organism evidence="13 14">
    <name type="scientific">Leptosia nina</name>
    <dbReference type="NCBI Taxonomy" id="320188"/>
    <lineage>
        <taxon>Eukaryota</taxon>
        <taxon>Metazoa</taxon>
        <taxon>Ecdysozoa</taxon>
        <taxon>Arthropoda</taxon>
        <taxon>Hexapoda</taxon>
        <taxon>Insecta</taxon>
        <taxon>Pterygota</taxon>
        <taxon>Neoptera</taxon>
        <taxon>Endopterygota</taxon>
        <taxon>Lepidoptera</taxon>
        <taxon>Glossata</taxon>
        <taxon>Ditrysia</taxon>
        <taxon>Papilionoidea</taxon>
        <taxon>Pieridae</taxon>
        <taxon>Pierinae</taxon>
        <taxon>Leptosia</taxon>
    </lineage>
</organism>
<evidence type="ECO:0000256" key="1">
    <source>
        <dbReference type="ARBA" id="ARBA00004200"/>
    </source>
</evidence>
<feature type="transmembrane region" description="Helical" evidence="11">
    <location>
        <begin position="231"/>
        <end position="248"/>
    </location>
</feature>
<name>A0AAV1JGM0_9NEOP</name>
<evidence type="ECO:0000256" key="3">
    <source>
        <dbReference type="ARBA" id="ARBA00009806"/>
    </source>
</evidence>
<proteinExistence type="inferred from homology"/>
<dbReference type="AlphaFoldDB" id="A0AAV1JGM0"/>
<keyword evidence="6 11" id="KW-1133">Transmembrane helix</keyword>
<dbReference type="InterPro" id="IPR008518">
    <property type="entry name" value="Mff/Tango-11"/>
</dbReference>
<evidence type="ECO:0000256" key="10">
    <source>
        <dbReference type="ARBA" id="ARBA00023140"/>
    </source>
</evidence>
<evidence type="ECO:0000256" key="4">
    <source>
        <dbReference type="ARBA" id="ARBA00022692"/>
    </source>
</evidence>
<comment type="similarity">
    <text evidence="3">Belongs to the Tango11 family.</text>
</comment>
<evidence type="ECO:0000256" key="8">
    <source>
        <dbReference type="ARBA" id="ARBA00023128"/>
    </source>
</evidence>
<keyword evidence="14" id="KW-1185">Reference proteome</keyword>
<dbReference type="PANTHER" id="PTHR16501">
    <property type="entry name" value="TRANSPORT AND GOLGI ORGANIZATION PROTEIN 11"/>
    <property type="match status" value="1"/>
</dbReference>
<comment type="caution">
    <text evidence="13">The sequence shown here is derived from an EMBL/GenBank/DDBJ whole genome shotgun (WGS) entry which is preliminary data.</text>
</comment>
<evidence type="ECO:0000256" key="11">
    <source>
        <dbReference type="SAM" id="Phobius"/>
    </source>
</evidence>
<evidence type="ECO:0000313" key="13">
    <source>
        <dbReference type="EMBL" id="CAK1548453.1"/>
    </source>
</evidence>
<keyword evidence="5" id="KW-1000">Mitochondrion outer membrane</keyword>
<dbReference type="EMBL" id="CAVLEF010000010">
    <property type="protein sequence ID" value="CAK1548453.1"/>
    <property type="molecule type" value="Genomic_DNA"/>
</dbReference>
<dbReference type="Pfam" id="PF05644">
    <property type="entry name" value="Miff"/>
    <property type="match status" value="1"/>
</dbReference>
<feature type="domain" description="Mff-like" evidence="12">
    <location>
        <begin position="30"/>
        <end position="171"/>
    </location>
</feature>
<dbReference type="GO" id="GO:0005777">
    <property type="term" value="C:peroxisome"/>
    <property type="evidence" value="ECO:0007669"/>
    <property type="project" value="UniProtKB-SubCell"/>
</dbReference>
<sequence>MSVVKLIKDRIYIWFTFWVYKKFTIMQYTSDEAYARLISHNMTVPQRIKATGDIVDDENPPNGFIPGWDYANEKFDMKVPERILVVGQDQHIGTKAPPREIQLDNAVLPTDPGMIRVSTPPRVITLDQHYFPSADDFPPGSATSPPRNVRTARTKVEGFHSTMSNAADNLNESTMTESRLVLRDPTPPISNGEGLSAAEELVHLRRQIVKLNRRVMAIEAESLQRQQREKIAYAVSVAYLIFKVIAWLNRS</sequence>
<evidence type="ECO:0000313" key="14">
    <source>
        <dbReference type="Proteomes" id="UP001497472"/>
    </source>
</evidence>